<dbReference type="OrthoDB" id="441085at2759"/>
<evidence type="ECO:0000256" key="1">
    <source>
        <dbReference type="SAM" id="MobiDB-lite"/>
    </source>
</evidence>
<evidence type="ECO:0008006" key="4">
    <source>
        <dbReference type="Google" id="ProtNLM"/>
    </source>
</evidence>
<reference evidence="2" key="1">
    <citation type="submission" date="2021-02" db="EMBL/GenBank/DDBJ databases">
        <authorList>
            <person name="Dougan E. K."/>
            <person name="Rhodes N."/>
            <person name="Thang M."/>
            <person name="Chan C."/>
        </authorList>
    </citation>
    <scope>NUCLEOTIDE SEQUENCE</scope>
</reference>
<keyword evidence="3" id="KW-1185">Reference proteome</keyword>
<dbReference type="Proteomes" id="UP000649617">
    <property type="component" value="Unassembled WGS sequence"/>
</dbReference>
<comment type="caution">
    <text evidence="2">The sequence shown here is derived from an EMBL/GenBank/DDBJ whole genome shotgun (WGS) entry which is preliminary data.</text>
</comment>
<accession>A0A812NSJ0</accession>
<proteinExistence type="predicted"/>
<protein>
    <recommendedName>
        <fullName evidence="4">C3H1-type domain-containing protein</fullName>
    </recommendedName>
</protein>
<gene>
    <name evidence="2" type="ORF">SPIL2461_LOCUS7344</name>
</gene>
<evidence type="ECO:0000313" key="3">
    <source>
        <dbReference type="Proteomes" id="UP000649617"/>
    </source>
</evidence>
<dbReference type="EMBL" id="CAJNIZ010011393">
    <property type="protein sequence ID" value="CAE7318875.1"/>
    <property type="molecule type" value="Genomic_DNA"/>
</dbReference>
<dbReference type="AlphaFoldDB" id="A0A812NSJ0"/>
<feature type="non-terminal residue" evidence="2">
    <location>
        <position position="564"/>
    </location>
</feature>
<feature type="compositionally biased region" description="Basic residues" evidence="1">
    <location>
        <begin position="467"/>
        <end position="478"/>
    </location>
</feature>
<organism evidence="2 3">
    <name type="scientific">Symbiodinium pilosum</name>
    <name type="common">Dinoflagellate</name>
    <dbReference type="NCBI Taxonomy" id="2952"/>
    <lineage>
        <taxon>Eukaryota</taxon>
        <taxon>Sar</taxon>
        <taxon>Alveolata</taxon>
        <taxon>Dinophyceae</taxon>
        <taxon>Suessiales</taxon>
        <taxon>Symbiodiniaceae</taxon>
        <taxon>Symbiodinium</taxon>
    </lineage>
</organism>
<feature type="region of interest" description="Disordered" evidence="1">
    <location>
        <begin position="467"/>
        <end position="511"/>
    </location>
</feature>
<name>A0A812NSJ0_SYMPI</name>
<evidence type="ECO:0000313" key="2">
    <source>
        <dbReference type="EMBL" id="CAE7318875.1"/>
    </source>
</evidence>
<sequence>AASPPTRQAPMLSVAMIVSLELHVVKKDETPFERAMSWVALVAVFASMRIDDLQGKFRANTSRLLMVENASAFFTGHSPRNWMPSVAAALGYRSDERNFLGRWLIGGAGAAKYTRTARQVIAACKAVACGLGGIYTEEEALLALKDFVDKRGGSGSLARRRHDIQVMAGGVKSLGLTWPVFQAPLETTQVDDEDECPEVVPSQPSKYFISVSRKTGHRFMERVDMQDVDSICRDCKHRLKADRGQQGHRCPPCTVSHQCTLMVKAVVDTYGKLSEGETPSGEYLAAKVEEVEENEPSASTLDRISSKRDSQVESLQTSLDATGHVRVTKTLNKLEMPKNSEAYRRIIKVEAFAWLTMSARFKAKTWLQGLLLEHFVKFTDYILGDKVAQLRLPSTTGVDSAYEHPPWHVVLSYELKLRTEAFKLVVEDGQRLCDALQSVMQDASLKETYFSMPLALHAASIQQPFKYRKGGNKGKGKGGHADVPPPPGIPPGFQRPEKKGKGKGKLKGLTLVSTTPDGRQICFAFNAQGCTNPSCPRVHVCRVQGCFKEHPAFQHQNPQEAPSK</sequence>